<dbReference type="RefSeq" id="WP_103998423.1">
    <property type="nucleotide sequence ID" value="NZ_FNVP01000001.1"/>
</dbReference>
<dbReference type="AlphaFoldDB" id="A0A1H5SIT8"/>
<gene>
    <name evidence="3" type="ORF">SAMN04488130_101278</name>
</gene>
<evidence type="ECO:0000313" key="4">
    <source>
        <dbReference type="Proteomes" id="UP000236737"/>
    </source>
</evidence>
<keyword evidence="4" id="KW-1185">Reference proteome</keyword>
<dbReference type="SMART" id="SM00966">
    <property type="entry name" value="SpoVT_AbrB"/>
    <property type="match status" value="1"/>
</dbReference>
<dbReference type="EMBL" id="FNVP01000001">
    <property type="protein sequence ID" value="SEF49721.1"/>
    <property type="molecule type" value="Genomic_DNA"/>
</dbReference>
<evidence type="ECO:0000256" key="1">
    <source>
        <dbReference type="PROSITE-ProRule" id="PRU01076"/>
    </source>
</evidence>
<evidence type="ECO:0000313" key="3">
    <source>
        <dbReference type="EMBL" id="SEF49721.1"/>
    </source>
</evidence>
<reference evidence="4" key="1">
    <citation type="submission" date="2016-10" db="EMBL/GenBank/DDBJ databases">
        <authorList>
            <person name="Varghese N."/>
            <person name="Submissions S."/>
        </authorList>
    </citation>
    <scope>NUCLEOTIDE SEQUENCE [LARGE SCALE GENOMIC DNA]</scope>
    <source>
        <strain evidence="4">CGMCC 1.9230</strain>
    </source>
</reference>
<evidence type="ECO:0000259" key="2">
    <source>
        <dbReference type="PROSITE" id="PS51740"/>
    </source>
</evidence>
<dbReference type="Proteomes" id="UP000236737">
    <property type="component" value="Unassembled WGS sequence"/>
</dbReference>
<dbReference type="GO" id="GO:0003677">
    <property type="term" value="F:DNA binding"/>
    <property type="evidence" value="ECO:0007669"/>
    <property type="project" value="UniProtKB-UniRule"/>
</dbReference>
<keyword evidence="1" id="KW-0238">DNA-binding</keyword>
<organism evidence="3 4">
    <name type="scientific">Flavobacterium urumqiense</name>
    <dbReference type="NCBI Taxonomy" id="935224"/>
    <lineage>
        <taxon>Bacteria</taxon>
        <taxon>Pseudomonadati</taxon>
        <taxon>Bacteroidota</taxon>
        <taxon>Flavobacteriia</taxon>
        <taxon>Flavobacteriales</taxon>
        <taxon>Flavobacteriaceae</taxon>
        <taxon>Flavobacterium</taxon>
    </lineage>
</organism>
<dbReference type="Pfam" id="PF04014">
    <property type="entry name" value="MazE_antitoxin"/>
    <property type="match status" value="1"/>
</dbReference>
<dbReference type="PROSITE" id="PS51740">
    <property type="entry name" value="SPOVT_ABRB"/>
    <property type="match status" value="1"/>
</dbReference>
<dbReference type="SUPFAM" id="SSF89447">
    <property type="entry name" value="AbrB/MazE/MraZ-like"/>
    <property type="match status" value="1"/>
</dbReference>
<dbReference type="InterPro" id="IPR037914">
    <property type="entry name" value="SpoVT-AbrB_sf"/>
</dbReference>
<dbReference type="Gene3D" id="2.10.260.10">
    <property type="match status" value="1"/>
</dbReference>
<protein>
    <submittedName>
        <fullName evidence="3">Antitoxin component of the MazEF toxin-antitoxin module</fullName>
    </submittedName>
</protein>
<name>A0A1H5SIT8_9FLAO</name>
<proteinExistence type="predicted"/>
<sequence length="86" mass="9682">MIKVRQTQIIKIGNSNGIRIPKDFLNALGTKEVVLELTDNTLIIKPIKTTTPPRSEWASILAKMKIEPEDDFNDFDTTLIDGIDDL</sequence>
<accession>A0A1H5SIT8</accession>
<dbReference type="InterPro" id="IPR007159">
    <property type="entry name" value="SpoVT-AbrB_dom"/>
</dbReference>
<feature type="domain" description="SpoVT-AbrB" evidence="2">
    <location>
        <begin position="7"/>
        <end position="49"/>
    </location>
</feature>
<dbReference type="OrthoDB" id="9795766at2"/>